<dbReference type="Pfam" id="PF13489">
    <property type="entry name" value="Methyltransf_23"/>
    <property type="match status" value="1"/>
</dbReference>
<dbReference type="OrthoDB" id="2013972at2759"/>
<evidence type="ECO:0000313" key="3">
    <source>
        <dbReference type="Proteomes" id="UP000292702"/>
    </source>
</evidence>
<name>A0A4R0RCR7_9APHY</name>
<organism evidence="2 3">
    <name type="scientific">Steccherinum ochraceum</name>
    <dbReference type="NCBI Taxonomy" id="92696"/>
    <lineage>
        <taxon>Eukaryota</taxon>
        <taxon>Fungi</taxon>
        <taxon>Dikarya</taxon>
        <taxon>Basidiomycota</taxon>
        <taxon>Agaricomycotina</taxon>
        <taxon>Agaricomycetes</taxon>
        <taxon>Polyporales</taxon>
        <taxon>Steccherinaceae</taxon>
        <taxon>Steccherinum</taxon>
    </lineage>
</organism>
<gene>
    <name evidence="2" type="ORF">EIP91_003018</name>
</gene>
<dbReference type="InterPro" id="IPR029063">
    <property type="entry name" value="SAM-dependent_MTases_sf"/>
</dbReference>
<keyword evidence="3" id="KW-1185">Reference proteome</keyword>
<dbReference type="SUPFAM" id="SSF53335">
    <property type="entry name" value="S-adenosyl-L-methionine-dependent methyltransferases"/>
    <property type="match status" value="1"/>
</dbReference>
<dbReference type="CDD" id="cd02440">
    <property type="entry name" value="AdoMet_MTases"/>
    <property type="match status" value="1"/>
</dbReference>
<sequence length="340" mass="38763">MVRLHADYSTSSHFYAPMDHDGDDQATGGDDDEWSDTSSEITELDPAEFPRYFVERNGRLFHSHGGSPYPFPVDTDEQNRDKGIHALLKARLGRNYVGPVREILRQTVGRQRRALDLGTGTGIWVEEMAGEFPHVRFDGLDIVPIATRYPPANVMFEMHDIGEPFRYADGYYDLVHARSVSMAVHNYAVLLDEVARVLRPRGLFVAGEWMRGPAMIRGADPAVHLPRTTEFFRVVNNTLTVKNIFPVAPFLHELIEESNHFEDVHSRQIEIVVGGDARGNRFREMQKVYAESMRVVLVEAGRHSRREVDELVAGYLWELYHVPGMIHVYHAVHARRLPHG</sequence>
<dbReference type="PANTHER" id="PTHR43591:SF50">
    <property type="entry name" value="METHYLTRANSFERASE DOMAIN-CONTAINING PROTEIN-RELATED"/>
    <property type="match status" value="1"/>
</dbReference>
<reference evidence="2 3" key="1">
    <citation type="submission" date="2018-11" db="EMBL/GenBank/DDBJ databases">
        <title>Genome assembly of Steccherinum ochraceum LE-BIN_3174, the white-rot fungus of the Steccherinaceae family (The Residual Polyporoid clade, Polyporales, Basidiomycota).</title>
        <authorList>
            <person name="Fedorova T.V."/>
            <person name="Glazunova O.A."/>
            <person name="Landesman E.O."/>
            <person name="Moiseenko K.V."/>
            <person name="Psurtseva N.V."/>
            <person name="Savinova O.S."/>
            <person name="Shakhova N.V."/>
            <person name="Tyazhelova T.V."/>
            <person name="Vasina D.V."/>
        </authorList>
    </citation>
    <scope>NUCLEOTIDE SEQUENCE [LARGE SCALE GENOMIC DNA]</scope>
    <source>
        <strain evidence="2 3">LE-BIN_3174</strain>
    </source>
</reference>
<accession>A0A4R0RCR7</accession>
<dbReference type="Gene3D" id="3.40.50.150">
    <property type="entry name" value="Vaccinia Virus protein VP39"/>
    <property type="match status" value="1"/>
</dbReference>
<evidence type="ECO:0008006" key="4">
    <source>
        <dbReference type="Google" id="ProtNLM"/>
    </source>
</evidence>
<evidence type="ECO:0000256" key="1">
    <source>
        <dbReference type="SAM" id="MobiDB-lite"/>
    </source>
</evidence>
<dbReference type="EMBL" id="RWJN01000195">
    <property type="protein sequence ID" value="TCD65162.1"/>
    <property type="molecule type" value="Genomic_DNA"/>
</dbReference>
<proteinExistence type="predicted"/>
<comment type="caution">
    <text evidence="2">The sequence shown here is derived from an EMBL/GenBank/DDBJ whole genome shotgun (WGS) entry which is preliminary data.</text>
</comment>
<dbReference type="PANTHER" id="PTHR43591">
    <property type="entry name" value="METHYLTRANSFERASE"/>
    <property type="match status" value="1"/>
</dbReference>
<dbReference type="Proteomes" id="UP000292702">
    <property type="component" value="Unassembled WGS sequence"/>
</dbReference>
<feature type="compositionally biased region" description="Acidic residues" evidence="1">
    <location>
        <begin position="21"/>
        <end position="35"/>
    </location>
</feature>
<dbReference type="AlphaFoldDB" id="A0A4R0RCR7"/>
<dbReference type="STRING" id="92696.A0A4R0RCR7"/>
<feature type="region of interest" description="Disordered" evidence="1">
    <location>
        <begin position="13"/>
        <end position="41"/>
    </location>
</feature>
<protein>
    <recommendedName>
        <fullName evidence="4">S-adenosyl-L-methionine-dependent methyltransferase</fullName>
    </recommendedName>
</protein>
<evidence type="ECO:0000313" key="2">
    <source>
        <dbReference type="EMBL" id="TCD65162.1"/>
    </source>
</evidence>